<reference evidence="1" key="1">
    <citation type="journal article" date="2019" name="bioRxiv">
        <title>The Genome of the Zebra Mussel, Dreissena polymorpha: A Resource for Invasive Species Research.</title>
        <authorList>
            <person name="McCartney M.A."/>
            <person name="Auch B."/>
            <person name="Kono T."/>
            <person name="Mallez S."/>
            <person name="Zhang Y."/>
            <person name="Obille A."/>
            <person name="Becker A."/>
            <person name="Abrahante J.E."/>
            <person name="Garbe J."/>
            <person name="Badalamenti J.P."/>
            <person name="Herman A."/>
            <person name="Mangelson H."/>
            <person name="Liachko I."/>
            <person name="Sullivan S."/>
            <person name="Sone E.D."/>
            <person name="Koren S."/>
            <person name="Silverstein K.A.T."/>
            <person name="Beckman K.B."/>
            <person name="Gohl D.M."/>
        </authorList>
    </citation>
    <scope>NUCLEOTIDE SEQUENCE</scope>
    <source>
        <strain evidence="1">Duluth1</strain>
        <tissue evidence="1">Whole animal</tissue>
    </source>
</reference>
<accession>A0A9D4LCT1</accession>
<dbReference type="Proteomes" id="UP000828390">
    <property type="component" value="Unassembled WGS sequence"/>
</dbReference>
<organism evidence="1 2">
    <name type="scientific">Dreissena polymorpha</name>
    <name type="common">Zebra mussel</name>
    <name type="synonym">Mytilus polymorpha</name>
    <dbReference type="NCBI Taxonomy" id="45954"/>
    <lineage>
        <taxon>Eukaryota</taxon>
        <taxon>Metazoa</taxon>
        <taxon>Spiralia</taxon>
        <taxon>Lophotrochozoa</taxon>
        <taxon>Mollusca</taxon>
        <taxon>Bivalvia</taxon>
        <taxon>Autobranchia</taxon>
        <taxon>Heteroconchia</taxon>
        <taxon>Euheterodonta</taxon>
        <taxon>Imparidentia</taxon>
        <taxon>Neoheterodontei</taxon>
        <taxon>Myida</taxon>
        <taxon>Dreissenoidea</taxon>
        <taxon>Dreissenidae</taxon>
        <taxon>Dreissena</taxon>
    </lineage>
</organism>
<keyword evidence="2" id="KW-1185">Reference proteome</keyword>
<reference evidence="1" key="2">
    <citation type="submission" date="2020-11" db="EMBL/GenBank/DDBJ databases">
        <authorList>
            <person name="McCartney M.A."/>
            <person name="Auch B."/>
            <person name="Kono T."/>
            <person name="Mallez S."/>
            <person name="Becker A."/>
            <person name="Gohl D.M."/>
            <person name="Silverstein K.A.T."/>
            <person name="Koren S."/>
            <person name="Bechman K.B."/>
            <person name="Herman A."/>
            <person name="Abrahante J.E."/>
            <person name="Garbe J."/>
        </authorList>
    </citation>
    <scope>NUCLEOTIDE SEQUENCE</scope>
    <source>
        <strain evidence="1">Duluth1</strain>
        <tissue evidence="1">Whole animal</tissue>
    </source>
</reference>
<name>A0A9D4LCT1_DREPO</name>
<protein>
    <submittedName>
        <fullName evidence="1">Uncharacterized protein</fullName>
    </submittedName>
</protein>
<evidence type="ECO:0000313" key="2">
    <source>
        <dbReference type="Proteomes" id="UP000828390"/>
    </source>
</evidence>
<gene>
    <name evidence="1" type="ORF">DPMN_098698</name>
</gene>
<sequence length="78" mass="8775">MINGVGGPKTSLDDLWTISPLTIQHNMIVSARNIAGIEHSLSDKLERTKYEWKLHSALLMYISKISEHVDHFLSTTLA</sequence>
<dbReference type="EMBL" id="JAIWYP010000003">
    <property type="protein sequence ID" value="KAH3856118.1"/>
    <property type="molecule type" value="Genomic_DNA"/>
</dbReference>
<dbReference type="AlphaFoldDB" id="A0A9D4LCT1"/>
<evidence type="ECO:0000313" key="1">
    <source>
        <dbReference type="EMBL" id="KAH3856118.1"/>
    </source>
</evidence>
<comment type="caution">
    <text evidence="1">The sequence shown here is derived from an EMBL/GenBank/DDBJ whole genome shotgun (WGS) entry which is preliminary data.</text>
</comment>
<proteinExistence type="predicted"/>